<accession>A0A671VA03</accession>
<reference evidence="2" key="1">
    <citation type="submission" date="2021-04" db="EMBL/GenBank/DDBJ databases">
        <authorList>
            <consortium name="Wellcome Sanger Institute Data Sharing"/>
        </authorList>
    </citation>
    <scope>NUCLEOTIDE SEQUENCE [LARGE SCALE GENOMIC DNA]</scope>
</reference>
<proteinExistence type="predicted"/>
<evidence type="ECO:0000313" key="3">
    <source>
        <dbReference type="Proteomes" id="UP000472265"/>
    </source>
</evidence>
<reference evidence="2" key="3">
    <citation type="submission" date="2025-09" db="UniProtKB">
        <authorList>
            <consortium name="Ensembl"/>
        </authorList>
    </citation>
    <scope>IDENTIFICATION</scope>
</reference>
<dbReference type="GeneTree" id="ENSGT01010000226683"/>
<evidence type="ECO:0000313" key="2">
    <source>
        <dbReference type="Ensembl" id="ENSSAUP00010022944.1"/>
    </source>
</evidence>
<dbReference type="Proteomes" id="UP000472265">
    <property type="component" value="Chromosome 2"/>
</dbReference>
<organism evidence="2 3">
    <name type="scientific">Sparus aurata</name>
    <name type="common">Gilthead sea bream</name>
    <dbReference type="NCBI Taxonomy" id="8175"/>
    <lineage>
        <taxon>Eukaryota</taxon>
        <taxon>Metazoa</taxon>
        <taxon>Chordata</taxon>
        <taxon>Craniata</taxon>
        <taxon>Vertebrata</taxon>
        <taxon>Euteleostomi</taxon>
        <taxon>Actinopterygii</taxon>
        <taxon>Neopterygii</taxon>
        <taxon>Teleostei</taxon>
        <taxon>Neoteleostei</taxon>
        <taxon>Acanthomorphata</taxon>
        <taxon>Eupercaria</taxon>
        <taxon>Spariformes</taxon>
        <taxon>Sparidae</taxon>
        <taxon>Sparus</taxon>
    </lineage>
</organism>
<keyword evidence="1" id="KW-0812">Transmembrane</keyword>
<keyword evidence="1" id="KW-1133">Transmembrane helix</keyword>
<evidence type="ECO:0000256" key="1">
    <source>
        <dbReference type="SAM" id="Phobius"/>
    </source>
</evidence>
<dbReference type="InParanoid" id="A0A671VA03"/>
<name>A0A671VA03_SPAAU</name>
<keyword evidence="3" id="KW-1185">Reference proteome</keyword>
<protein>
    <submittedName>
        <fullName evidence="2">Uncharacterized protein</fullName>
    </submittedName>
</protein>
<dbReference type="Ensembl" id="ENSSAUT00010024208.1">
    <property type="protein sequence ID" value="ENSSAUP00010022944.1"/>
    <property type="gene ID" value="ENSSAUG00010010075.1"/>
</dbReference>
<feature type="transmembrane region" description="Helical" evidence="1">
    <location>
        <begin position="109"/>
        <end position="134"/>
    </location>
</feature>
<keyword evidence="1" id="KW-0472">Membrane</keyword>
<sequence length="181" mass="19982">MTADVAVSLVLLAGIVALSDLVYTFQLCCCTRKLRLLSEVGGIDPRLALTFEVPGSRDPRARARVPREGLRLVRAAARAAVPVICGLGLSGLQARNKLLDSRCISPEKYLVRAVAAEIAAVVYAGMTALMFSLFSRGNNKFDFFVCLAENIDKHIDIILMVMRKLIFKKIKKKYELKLNLL</sequence>
<reference evidence="2" key="2">
    <citation type="submission" date="2025-08" db="UniProtKB">
        <authorList>
            <consortium name="Ensembl"/>
        </authorList>
    </citation>
    <scope>IDENTIFICATION</scope>
</reference>
<dbReference type="AlphaFoldDB" id="A0A671VA03"/>